<gene>
    <name evidence="1" type="ORF">RSE6_04580</name>
</gene>
<protein>
    <submittedName>
        <fullName evidence="1">Uncharacterized protein</fullName>
    </submittedName>
</protein>
<reference evidence="2" key="1">
    <citation type="submission" date="2016-03" db="EMBL/GenBank/DDBJ databases">
        <authorList>
            <person name="Guldener U."/>
        </authorList>
    </citation>
    <scope>NUCLEOTIDE SEQUENCE [LARGE SCALE GENOMIC DNA]</scope>
</reference>
<evidence type="ECO:0000313" key="1">
    <source>
        <dbReference type="EMBL" id="CZT44417.1"/>
    </source>
</evidence>
<dbReference type="EMBL" id="FJVC01000171">
    <property type="protein sequence ID" value="CZT44417.1"/>
    <property type="molecule type" value="Genomic_DNA"/>
</dbReference>
<dbReference type="Proteomes" id="UP000177625">
    <property type="component" value="Unassembled WGS sequence"/>
</dbReference>
<proteinExistence type="predicted"/>
<accession>A0A1E1M5M8</accession>
<keyword evidence="2" id="KW-1185">Reference proteome</keyword>
<name>A0A1E1M5M8_RHYSE</name>
<evidence type="ECO:0000313" key="2">
    <source>
        <dbReference type="Proteomes" id="UP000177625"/>
    </source>
</evidence>
<organism evidence="1 2">
    <name type="scientific">Rhynchosporium secalis</name>
    <name type="common">Barley scald fungus</name>
    <dbReference type="NCBI Taxonomy" id="38038"/>
    <lineage>
        <taxon>Eukaryota</taxon>
        <taxon>Fungi</taxon>
        <taxon>Dikarya</taxon>
        <taxon>Ascomycota</taxon>
        <taxon>Pezizomycotina</taxon>
        <taxon>Leotiomycetes</taxon>
        <taxon>Helotiales</taxon>
        <taxon>Ploettnerulaceae</taxon>
        <taxon>Rhynchosporium</taxon>
    </lineage>
</organism>
<dbReference type="AlphaFoldDB" id="A0A1E1M5M8"/>
<sequence>MDSQFKFFDIYVKKSSSSDEACVEARAGAKDGDCNRVAVEWLPLYIECLLVCTNSKQEGHTRILPDALENDGKPEAGVCGPWPLAFRWTKYLTSHVKNILKEVKRLEMKDIKRKSLRTEGEKKEKGDERISDKGELCIEVNNRYLPEPILSWRRSDEVRHCGESSTYAADIPPPEAIWRNLAS</sequence>